<proteinExistence type="predicted"/>
<dbReference type="Pfam" id="PF04233">
    <property type="entry name" value="Phage_Mu_F"/>
    <property type="match status" value="1"/>
</dbReference>
<feature type="region of interest" description="Disordered" evidence="1">
    <location>
        <begin position="253"/>
        <end position="278"/>
    </location>
</feature>
<dbReference type="InterPro" id="IPR006528">
    <property type="entry name" value="Phage_head_morphogenesis_dom"/>
</dbReference>
<evidence type="ECO:0000259" key="2">
    <source>
        <dbReference type="Pfam" id="PF04233"/>
    </source>
</evidence>
<gene>
    <name evidence="3" type="ORF">EHE22_08865</name>
</gene>
<reference evidence="3 4" key="1">
    <citation type="submission" date="2018-11" db="EMBL/GenBank/DDBJ databases">
        <title>Genome sequencing and analysis.</title>
        <authorList>
            <person name="Huang Y.-T."/>
        </authorList>
    </citation>
    <scope>NUCLEOTIDE SEQUENCE [LARGE SCALE GENOMIC DNA]</scope>
    <source>
        <strain evidence="3 4">SHIN</strain>
    </source>
</reference>
<dbReference type="EMBL" id="PKQI01000002">
    <property type="protein sequence ID" value="NNV20534.1"/>
    <property type="molecule type" value="Genomic_DNA"/>
</dbReference>
<feature type="compositionally biased region" description="Polar residues" evidence="1">
    <location>
        <begin position="253"/>
        <end position="265"/>
    </location>
</feature>
<evidence type="ECO:0000256" key="1">
    <source>
        <dbReference type="SAM" id="MobiDB-lite"/>
    </source>
</evidence>
<evidence type="ECO:0000313" key="4">
    <source>
        <dbReference type="Proteomes" id="UP000526233"/>
    </source>
</evidence>
<protein>
    <recommendedName>
        <fullName evidence="2">Phage head morphogenesis domain-containing protein</fullName>
    </recommendedName>
</protein>
<organism evidence="3 4">
    <name type="scientific">Brucella pseudogrignonensis</name>
    <dbReference type="NCBI Taxonomy" id="419475"/>
    <lineage>
        <taxon>Bacteria</taxon>
        <taxon>Pseudomonadati</taxon>
        <taxon>Pseudomonadota</taxon>
        <taxon>Alphaproteobacteria</taxon>
        <taxon>Hyphomicrobiales</taxon>
        <taxon>Brucellaceae</taxon>
        <taxon>Brucella/Ochrobactrum group</taxon>
        <taxon>Brucella</taxon>
    </lineage>
</organism>
<name>A0A7Y3WWT7_9HYPH</name>
<feature type="domain" description="Phage head morphogenesis" evidence="2">
    <location>
        <begin position="225"/>
        <end position="339"/>
    </location>
</feature>
<dbReference type="RefSeq" id="WP_171379853.1">
    <property type="nucleotide sequence ID" value="NZ_PKQI01000002.1"/>
</dbReference>
<sequence length="350" mass="38745">MARRPSRSLTRKFHDLTETYEPKLRDALRQAMDNVTDGADYQAVVRALIANDIEAAMRALNISAAAFRPFDVSVTEAFEAAGRSAVSDMPIIKGPSGAKITFRFDVRHPVVERRLQSQITGRIQGMTSEMEGVARSVLTQGLAEGRNPRRTASRLMGVINPATGKREGGLLTLASNQVDWVDRARAELESGDAAALRRFLTRTRRDRRFDRAVEKAISGQQSLSQEQIEKILNRYSDRLLRSRAEMVARTETTEALNSGKRSSYAQMADETGTDPNEAIKGWMATRDNRTRDQHVAMNGIQVTGLDTPFTMPDGSQMMHPCDSSLGAGASQTAGCRCTFWVRLNYMARAA</sequence>
<dbReference type="Proteomes" id="UP000526233">
    <property type="component" value="Unassembled WGS sequence"/>
</dbReference>
<accession>A0A7Y3WWT7</accession>
<evidence type="ECO:0000313" key="3">
    <source>
        <dbReference type="EMBL" id="NNV20534.1"/>
    </source>
</evidence>
<dbReference type="AlphaFoldDB" id="A0A7Y3WWT7"/>
<comment type="caution">
    <text evidence="3">The sequence shown here is derived from an EMBL/GenBank/DDBJ whole genome shotgun (WGS) entry which is preliminary data.</text>
</comment>